<reference evidence="2" key="2">
    <citation type="submission" date="2020-09" db="EMBL/GenBank/DDBJ databases">
        <authorList>
            <person name="Sun Q."/>
            <person name="Kim S."/>
        </authorList>
    </citation>
    <scope>NUCLEOTIDE SEQUENCE</scope>
    <source>
        <strain evidence="2">KCTC 42651</strain>
    </source>
</reference>
<comment type="caution">
    <text evidence="2">The sequence shown here is derived from an EMBL/GenBank/DDBJ whole genome shotgun (WGS) entry which is preliminary data.</text>
</comment>
<dbReference type="AlphaFoldDB" id="A0A918XVM3"/>
<dbReference type="Proteomes" id="UP000630353">
    <property type="component" value="Unassembled WGS sequence"/>
</dbReference>
<dbReference type="SUPFAM" id="SSF46785">
    <property type="entry name" value="Winged helix' DNA-binding domain"/>
    <property type="match status" value="1"/>
</dbReference>
<dbReference type="Pfam" id="PF12802">
    <property type="entry name" value="MarR_2"/>
    <property type="match status" value="1"/>
</dbReference>
<dbReference type="EMBL" id="BMZS01000009">
    <property type="protein sequence ID" value="GHD57019.1"/>
    <property type="molecule type" value="Genomic_DNA"/>
</dbReference>
<dbReference type="PROSITE" id="PS50995">
    <property type="entry name" value="HTH_MARR_2"/>
    <property type="match status" value="1"/>
</dbReference>
<dbReference type="InterPro" id="IPR039422">
    <property type="entry name" value="MarR/SlyA-like"/>
</dbReference>
<name>A0A918XVM3_9PROT</name>
<dbReference type="InterPro" id="IPR036388">
    <property type="entry name" value="WH-like_DNA-bd_sf"/>
</dbReference>
<organism evidence="2 3">
    <name type="scientific">Thalassobaculum fulvum</name>
    <dbReference type="NCBI Taxonomy" id="1633335"/>
    <lineage>
        <taxon>Bacteria</taxon>
        <taxon>Pseudomonadati</taxon>
        <taxon>Pseudomonadota</taxon>
        <taxon>Alphaproteobacteria</taxon>
        <taxon>Rhodospirillales</taxon>
        <taxon>Thalassobaculaceae</taxon>
        <taxon>Thalassobaculum</taxon>
    </lineage>
</organism>
<dbReference type="SMART" id="SM00347">
    <property type="entry name" value="HTH_MARR"/>
    <property type="match status" value="1"/>
</dbReference>
<evidence type="ECO:0000313" key="3">
    <source>
        <dbReference type="Proteomes" id="UP000630353"/>
    </source>
</evidence>
<dbReference type="Gene3D" id="1.10.10.10">
    <property type="entry name" value="Winged helix-like DNA-binding domain superfamily/Winged helix DNA-binding domain"/>
    <property type="match status" value="1"/>
</dbReference>
<sequence length="151" mass="16297">MTSGLQRMERECLALQTAMTARAVARVYGATMRSLGVPTTQFHLLGALALHPEAGMAELAELLVLDRSTLVRNLKLLERNRLIESERPAGSRAKRFALTASGRAVIEAAVPIWEEAHGRLVSALGEEGLADARAALERLRTAARDAGPTQD</sequence>
<dbReference type="InterPro" id="IPR036390">
    <property type="entry name" value="WH_DNA-bd_sf"/>
</dbReference>
<proteinExistence type="predicted"/>
<gene>
    <name evidence="2" type="ORF">GCM10017083_37890</name>
</gene>
<keyword evidence="3" id="KW-1185">Reference proteome</keyword>
<dbReference type="RefSeq" id="WP_189992543.1">
    <property type="nucleotide sequence ID" value="NZ_BMZS01000009.1"/>
</dbReference>
<dbReference type="GO" id="GO:0006950">
    <property type="term" value="P:response to stress"/>
    <property type="evidence" value="ECO:0007669"/>
    <property type="project" value="TreeGrafter"/>
</dbReference>
<reference evidence="2" key="1">
    <citation type="journal article" date="2014" name="Int. J. Syst. Evol. Microbiol.">
        <title>Complete genome sequence of Corynebacterium casei LMG S-19264T (=DSM 44701T), isolated from a smear-ripened cheese.</title>
        <authorList>
            <consortium name="US DOE Joint Genome Institute (JGI-PGF)"/>
            <person name="Walter F."/>
            <person name="Albersmeier A."/>
            <person name="Kalinowski J."/>
            <person name="Ruckert C."/>
        </authorList>
    </citation>
    <scope>NUCLEOTIDE SEQUENCE</scope>
    <source>
        <strain evidence="2">KCTC 42651</strain>
    </source>
</reference>
<dbReference type="PANTHER" id="PTHR33164:SF105">
    <property type="entry name" value="TRANSCRIPTIONAL REPRESSOR PROTEIN-RELATED"/>
    <property type="match status" value="1"/>
</dbReference>
<dbReference type="InterPro" id="IPR000835">
    <property type="entry name" value="HTH_MarR-typ"/>
</dbReference>
<protein>
    <submittedName>
        <fullName evidence="2">MarR family transcriptional regulator</fullName>
    </submittedName>
</protein>
<feature type="domain" description="HTH marR-type" evidence="1">
    <location>
        <begin position="10"/>
        <end position="141"/>
    </location>
</feature>
<accession>A0A918XVM3</accession>
<evidence type="ECO:0000313" key="2">
    <source>
        <dbReference type="EMBL" id="GHD57019.1"/>
    </source>
</evidence>
<dbReference type="PANTHER" id="PTHR33164">
    <property type="entry name" value="TRANSCRIPTIONAL REGULATOR, MARR FAMILY"/>
    <property type="match status" value="1"/>
</dbReference>
<dbReference type="GO" id="GO:0003700">
    <property type="term" value="F:DNA-binding transcription factor activity"/>
    <property type="evidence" value="ECO:0007669"/>
    <property type="project" value="InterPro"/>
</dbReference>
<evidence type="ECO:0000259" key="1">
    <source>
        <dbReference type="PROSITE" id="PS50995"/>
    </source>
</evidence>